<evidence type="ECO:0000313" key="3">
    <source>
        <dbReference type="Proteomes" id="UP001203852"/>
    </source>
</evidence>
<reference evidence="2" key="1">
    <citation type="journal article" date="2022" name="bioRxiv">
        <title>Deciphering the potential niche of two novel black yeast fungi from a biological soil crust based on their genomes, phenotypes, and melanin regulation.</title>
        <authorList>
            <consortium name="DOE Joint Genome Institute"/>
            <person name="Carr E.C."/>
            <person name="Barton Q."/>
            <person name="Grambo S."/>
            <person name="Sullivan M."/>
            <person name="Renfro C.M."/>
            <person name="Kuo A."/>
            <person name="Pangilinan J."/>
            <person name="Lipzen A."/>
            <person name="Keymanesh K."/>
            <person name="Savage E."/>
            <person name="Barry K."/>
            <person name="Grigoriev I.V."/>
            <person name="Riekhof W.R."/>
            <person name="Harris S.S."/>
        </authorList>
    </citation>
    <scope>NUCLEOTIDE SEQUENCE</scope>
    <source>
        <strain evidence="2">JF 03-4F</strain>
    </source>
</reference>
<comment type="similarity">
    <text evidence="1">Belongs to the proline racemase family.</text>
</comment>
<protein>
    <submittedName>
        <fullName evidence="2">Proline racemase family</fullName>
    </submittedName>
</protein>
<dbReference type="PANTHER" id="PTHR33442">
    <property type="entry name" value="TRANS-3-HYDROXY-L-PROLINE DEHYDRATASE"/>
    <property type="match status" value="1"/>
</dbReference>
<comment type="caution">
    <text evidence="2">The sequence shown here is derived from an EMBL/GenBank/DDBJ whole genome shotgun (WGS) entry which is preliminary data.</text>
</comment>
<dbReference type="Pfam" id="PF05544">
    <property type="entry name" value="Pro_racemase"/>
    <property type="match status" value="1"/>
</dbReference>
<dbReference type="InterPro" id="IPR008794">
    <property type="entry name" value="Pro_racemase_fam"/>
</dbReference>
<evidence type="ECO:0000313" key="2">
    <source>
        <dbReference type="EMBL" id="KAI1608232.1"/>
    </source>
</evidence>
<dbReference type="SUPFAM" id="SSF54506">
    <property type="entry name" value="Diaminopimelate epimerase-like"/>
    <property type="match status" value="1"/>
</dbReference>
<sequence length="361" mass="38151">MTGAMIWNEFPQLGQLLGERPGLDVVDSHTCGQPTRVILSGTGLANGMTPEEGREFLRTKADWVRRLAVMEPRGHRSMFGAAIIHPSSPGDPFGVVFMDAGSYPDMCGHATIGVATTLCELGLIGRLDTLGSNANFSFQLRTPAGTLELTAKVKGGRCSAIVFQTPLAYYVGSMELALASGQLARVDVGWGGQYYAFVPVESVGLDITPGTIDQLIIAATLVRQQLAVSFESSDPRTGTVPTIGNIVWTALPRNEAAHARNVPVSSSGSFDRSPCGTATCARMAVLEARGELAVGQDFVNESILGTLYYGRAIRSFNGDNYRGIVPQVQGSAWITAAGRLSRDTTDPLGLGYLIGGGPAVV</sequence>
<proteinExistence type="inferred from homology"/>
<keyword evidence="3" id="KW-1185">Reference proteome</keyword>
<dbReference type="EMBL" id="MU404364">
    <property type="protein sequence ID" value="KAI1608232.1"/>
    <property type="molecule type" value="Genomic_DNA"/>
</dbReference>
<dbReference type="AlphaFoldDB" id="A0AAN6DMG9"/>
<dbReference type="PANTHER" id="PTHR33442:SF5">
    <property type="entry name" value="BIFUNCTIONAL TRANS-3-HYDROXY-L-PROLINE DEHYDRATASE_2-EPIMERASE"/>
    <property type="match status" value="1"/>
</dbReference>
<dbReference type="GO" id="GO:0047580">
    <property type="term" value="F:4-hydroxyproline epimerase activity"/>
    <property type="evidence" value="ECO:0007669"/>
    <property type="project" value="TreeGrafter"/>
</dbReference>
<dbReference type="PIRSF" id="PIRSF029792">
    <property type="entry name" value="Pro_racemase"/>
    <property type="match status" value="1"/>
</dbReference>
<accession>A0AAN6DMG9</accession>
<organism evidence="2 3">
    <name type="scientific">Exophiala viscosa</name>
    <dbReference type="NCBI Taxonomy" id="2486360"/>
    <lineage>
        <taxon>Eukaryota</taxon>
        <taxon>Fungi</taxon>
        <taxon>Dikarya</taxon>
        <taxon>Ascomycota</taxon>
        <taxon>Pezizomycotina</taxon>
        <taxon>Eurotiomycetes</taxon>
        <taxon>Chaetothyriomycetidae</taxon>
        <taxon>Chaetothyriales</taxon>
        <taxon>Herpotrichiellaceae</taxon>
        <taxon>Exophiala</taxon>
    </lineage>
</organism>
<evidence type="ECO:0000256" key="1">
    <source>
        <dbReference type="ARBA" id="ARBA00007529"/>
    </source>
</evidence>
<name>A0AAN6DMG9_9EURO</name>
<dbReference type="SFLD" id="SFLDS00028">
    <property type="entry name" value="Proline_Racemase"/>
    <property type="match status" value="1"/>
</dbReference>
<gene>
    <name evidence="2" type="ORF">EDD36DRAFT_108406</name>
</gene>
<dbReference type="Gene3D" id="3.10.310.10">
    <property type="entry name" value="Diaminopimelate Epimerase, Chain A, domain 1"/>
    <property type="match status" value="2"/>
</dbReference>
<dbReference type="Proteomes" id="UP001203852">
    <property type="component" value="Unassembled WGS sequence"/>
</dbReference>